<evidence type="ECO:0000313" key="6">
    <source>
        <dbReference type="Proteomes" id="UP001196413"/>
    </source>
</evidence>
<dbReference type="PANTHER" id="PTHR21682:SF2">
    <property type="entry name" value="COILED-COIL DOMAIN-CONTAINING PROTEIN 149"/>
    <property type="match status" value="1"/>
</dbReference>
<evidence type="ECO:0000256" key="2">
    <source>
        <dbReference type="ARBA" id="ARBA00023054"/>
    </source>
</evidence>
<dbReference type="EMBL" id="JAHQIW010004548">
    <property type="protein sequence ID" value="KAJ1362841.1"/>
    <property type="molecule type" value="Genomic_DNA"/>
</dbReference>
<feature type="compositionally biased region" description="Polar residues" evidence="4">
    <location>
        <begin position="9"/>
        <end position="20"/>
    </location>
</feature>
<dbReference type="AlphaFoldDB" id="A0AAD5N5P0"/>
<organism evidence="5 6">
    <name type="scientific">Parelaphostrongylus tenuis</name>
    <name type="common">Meningeal worm</name>
    <dbReference type="NCBI Taxonomy" id="148309"/>
    <lineage>
        <taxon>Eukaryota</taxon>
        <taxon>Metazoa</taxon>
        <taxon>Ecdysozoa</taxon>
        <taxon>Nematoda</taxon>
        <taxon>Chromadorea</taxon>
        <taxon>Rhabditida</taxon>
        <taxon>Rhabditina</taxon>
        <taxon>Rhabditomorpha</taxon>
        <taxon>Strongyloidea</taxon>
        <taxon>Metastrongylidae</taxon>
        <taxon>Parelaphostrongylus</taxon>
    </lineage>
</organism>
<gene>
    <name evidence="5" type="ORF">KIN20_022534</name>
</gene>
<protein>
    <submittedName>
        <fullName evidence="5">Uncharacterized protein</fullName>
    </submittedName>
</protein>
<dbReference type="Pfam" id="PF09789">
    <property type="entry name" value="CC149"/>
    <property type="match status" value="1"/>
</dbReference>
<comment type="similarity">
    <text evidence="1">Belongs to the CCDC149 family.</text>
</comment>
<dbReference type="PANTHER" id="PTHR21682">
    <property type="entry name" value="COILED-COIL DOMAIN-CONTAINING PROTEIN 149"/>
    <property type="match status" value="1"/>
</dbReference>
<evidence type="ECO:0000256" key="3">
    <source>
        <dbReference type="SAM" id="Coils"/>
    </source>
</evidence>
<dbReference type="Proteomes" id="UP001196413">
    <property type="component" value="Unassembled WGS sequence"/>
</dbReference>
<evidence type="ECO:0000313" key="5">
    <source>
        <dbReference type="EMBL" id="KAJ1362841.1"/>
    </source>
</evidence>
<dbReference type="InterPro" id="IPR019179">
    <property type="entry name" value="CC149"/>
</dbReference>
<reference evidence="5" key="1">
    <citation type="submission" date="2021-06" db="EMBL/GenBank/DDBJ databases">
        <title>Parelaphostrongylus tenuis whole genome reference sequence.</title>
        <authorList>
            <person name="Garwood T.J."/>
            <person name="Larsen P.A."/>
            <person name="Fountain-Jones N.M."/>
            <person name="Garbe J.R."/>
            <person name="Macchietto M.G."/>
            <person name="Kania S.A."/>
            <person name="Gerhold R.W."/>
            <person name="Richards J.E."/>
            <person name="Wolf T.M."/>
        </authorList>
    </citation>
    <scope>NUCLEOTIDE SEQUENCE</scope>
    <source>
        <strain evidence="5">MNPRO001-30</strain>
        <tissue evidence="5">Meninges</tissue>
    </source>
</reference>
<comment type="caution">
    <text evidence="5">The sequence shown here is derived from an EMBL/GenBank/DDBJ whole genome shotgun (WGS) entry which is preliminary data.</text>
</comment>
<accession>A0AAD5N5P0</accession>
<evidence type="ECO:0000256" key="1">
    <source>
        <dbReference type="ARBA" id="ARBA00005872"/>
    </source>
</evidence>
<evidence type="ECO:0000256" key="4">
    <source>
        <dbReference type="SAM" id="MobiDB-lite"/>
    </source>
</evidence>
<keyword evidence="2 3" id="KW-0175">Coiled coil</keyword>
<feature type="region of interest" description="Disordered" evidence="4">
    <location>
        <begin position="1"/>
        <end position="22"/>
    </location>
</feature>
<keyword evidence="6" id="KW-1185">Reference proteome</keyword>
<name>A0AAD5N5P0_PARTN</name>
<proteinExistence type="inferred from homology"/>
<feature type="coiled-coil region" evidence="3">
    <location>
        <begin position="49"/>
        <end position="122"/>
    </location>
</feature>
<sequence>MEPHPRPNSKLNKLQQLQSKADTKTETIVRLGKDLESIQEENRLVKARSSTLDRNMERLELEVQKYAANELSIKTSFKIEKKQLMDEVLGLRRDLAALLKENEELKAEKIDLQNDCKLFRQRIAKYEIATLDDSSARICKDVVSNRKTMLDMGVDELGRYEKLYKEFKQIEADLHTVLGIKEELVKERDALVKKVERLSTEMSFLLNGDPRRVVEDLDSLLAENRFLKARLDSANEESETMKATLSKYRAMTESKNSTVNFGNSRITFCLKI</sequence>
<feature type="coiled-coil region" evidence="3">
    <location>
        <begin position="181"/>
        <end position="251"/>
    </location>
</feature>